<dbReference type="Pfam" id="PF20057">
    <property type="entry name" value="DUF6456"/>
    <property type="match status" value="1"/>
</dbReference>
<protein>
    <recommendedName>
        <fullName evidence="2">DUF6456 domain-containing protein</fullName>
    </recommendedName>
</protein>
<sequence>MSELQHVQSPVSFATLLPDAARRYLAHTTDGRPIRDIAREAGCHASTVLRQVRKTESMRDDPLVDKALSVTEGDDVDSPCSDAVLDAAATALRDLCKPGAMMLYTVDVSQPAIVQTTGEGDACVLSTLTLAIAAALVMRGWIAQDGGTGVKRYKVTPDGRASLPALVATRDRRASRDMESVLDDFSDHKPDRRSRDRTQANGPGSESPLMALARRRGSDGQPFLSSEHLAAGDRLQEDFAISDFAKTDLLGWETPDSLNPLYARANATEDHRRKDATLRTLDAVRDLGPGLSDVVVRCCCLREGLEATEKRMGWSARSGKVVLRIALQRLSLFYATTLSKEGVLIG</sequence>
<dbReference type="STRING" id="996342.SAMN05443551_1632"/>
<gene>
    <name evidence="3" type="ORF">SAMN05443551_1632</name>
</gene>
<feature type="domain" description="DUF6456" evidence="2">
    <location>
        <begin position="205"/>
        <end position="335"/>
    </location>
</feature>
<evidence type="ECO:0000313" key="4">
    <source>
        <dbReference type="Proteomes" id="UP000184221"/>
    </source>
</evidence>
<dbReference type="RefSeq" id="WP_072777003.1">
    <property type="nucleotide sequence ID" value="NZ_FQXC01000002.1"/>
</dbReference>
<dbReference type="OrthoDB" id="7476630at2"/>
<name>A0A1M5R5U2_9RHOB</name>
<dbReference type="Proteomes" id="UP000184221">
    <property type="component" value="Unassembled WGS sequence"/>
</dbReference>
<keyword evidence="4" id="KW-1185">Reference proteome</keyword>
<dbReference type="InterPro" id="IPR045599">
    <property type="entry name" value="DUF6456"/>
</dbReference>
<evidence type="ECO:0000259" key="2">
    <source>
        <dbReference type="Pfam" id="PF20057"/>
    </source>
</evidence>
<dbReference type="EMBL" id="FQXC01000002">
    <property type="protein sequence ID" value="SHH21702.1"/>
    <property type="molecule type" value="Genomic_DNA"/>
</dbReference>
<dbReference type="AlphaFoldDB" id="A0A1M5R5U2"/>
<accession>A0A1M5R5U2</accession>
<feature type="compositionally biased region" description="Basic and acidic residues" evidence="1">
    <location>
        <begin position="169"/>
        <end position="198"/>
    </location>
</feature>
<organism evidence="3 4">
    <name type="scientific">Marivita hallyeonensis</name>
    <dbReference type="NCBI Taxonomy" id="996342"/>
    <lineage>
        <taxon>Bacteria</taxon>
        <taxon>Pseudomonadati</taxon>
        <taxon>Pseudomonadota</taxon>
        <taxon>Alphaproteobacteria</taxon>
        <taxon>Rhodobacterales</taxon>
        <taxon>Roseobacteraceae</taxon>
        <taxon>Marivita</taxon>
    </lineage>
</organism>
<evidence type="ECO:0000256" key="1">
    <source>
        <dbReference type="SAM" id="MobiDB-lite"/>
    </source>
</evidence>
<evidence type="ECO:0000313" key="3">
    <source>
        <dbReference type="EMBL" id="SHH21702.1"/>
    </source>
</evidence>
<feature type="region of interest" description="Disordered" evidence="1">
    <location>
        <begin position="166"/>
        <end position="209"/>
    </location>
</feature>
<reference evidence="3 4" key="1">
    <citation type="submission" date="2016-11" db="EMBL/GenBank/DDBJ databases">
        <authorList>
            <person name="Jaros S."/>
            <person name="Januszkiewicz K."/>
            <person name="Wedrychowicz H."/>
        </authorList>
    </citation>
    <scope>NUCLEOTIDE SEQUENCE [LARGE SCALE GENOMIC DNA]</scope>
    <source>
        <strain evidence="3 4">DSM 29431</strain>
    </source>
</reference>
<proteinExistence type="predicted"/>